<evidence type="ECO:0000256" key="2">
    <source>
        <dbReference type="ARBA" id="ARBA00022737"/>
    </source>
</evidence>
<feature type="region of interest" description="Disordered" evidence="4">
    <location>
        <begin position="1"/>
        <end position="39"/>
    </location>
</feature>
<sequence length="690" mass="77620">MDLGDTKQQHDIPLEDSGTESYTESPVAEEESELSEDSTICDTDMRASNFKSKQLQHILDKSFSLDEDILDKPLLPVQYSIPQKNENSESGVDLTAPVSYKEKILCSILRRGSCYENKSNTSLDSCHSSASLRRVSFPSDDSELASYLYPEEDGPSEMDFKSSDEVLQVYENSCKQHKTIELDIIKNQIIEIKNNINHSASLNLSSIHLTNDVNETLEDLLKVTNFQKITLSDCKFNSDTISEFLNMLEYYESTRELEVSVKFENHESWQSFCNACGNLNMLEVISFKGMDISEDYMRKLLHAVKSNSKITTLRFDGCELDMMPSFYLVDSLKSNTTLRELYLPSSKLYSREAQCLGNFLQINFHLKVLDISNNFIGDRGLESLAKGLVKQNIPGSGLSVLVIFNNQLTEKSGTVINNIIKCCKNLHTLNIGYNNLTDEVLLEVKVGLMETKSLEGLGLQCTLLTCKGIISLAEAIEHNTSLLKINLKGNKAIQVQGLDKLCNALTNSKITKIEIDDTNRSCNDPSGYTQVVKKLNAICTVNKTFIDARDEEINNISRLISRKVSLSCEPRFHIPDIKQTLRNPVQLNSISSPSHLTNPAPKSRFQIVSVPENRPRPLSRFKVTPVVTPSPEDEEIKGRFANVRSSVSSNDSMDSLMAHPELVDSDRESWNEGEEYSHEDYTSINVLRIF</sequence>
<dbReference type="InterPro" id="IPR001611">
    <property type="entry name" value="Leu-rich_rpt"/>
</dbReference>
<dbReference type="Pfam" id="PF13516">
    <property type="entry name" value="LRR_6"/>
    <property type="match status" value="3"/>
</dbReference>
<comment type="similarity">
    <text evidence="3">Belongs to the PPP1R37 family.</text>
</comment>
<dbReference type="Gene3D" id="3.80.10.10">
    <property type="entry name" value="Ribonuclease Inhibitor"/>
    <property type="match status" value="1"/>
</dbReference>
<dbReference type="InterPro" id="IPR032675">
    <property type="entry name" value="LRR_dom_sf"/>
</dbReference>
<organism evidence="5 6">
    <name type="scientific">Cryptolaemus montrouzieri</name>
    <dbReference type="NCBI Taxonomy" id="559131"/>
    <lineage>
        <taxon>Eukaryota</taxon>
        <taxon>Metazoa</taxon>
        <taxon>Ecdysozoa</taxon>
        <taxon>Arthropoda</taxon>
        <taxon>Hexapoda</taxon>
        <taxon>Insecta</taxon>
        <taxon>Pterygota</taxon>
        <taxon>Neoptera</taxon>
        <taxon>Endopterygota</taxon>
        <taxon>Coleoptera</taxon>
        <taxon>Polyphaga</taxon>
        <taxon>Cucujiformia</taxon>
        <taxon>Coccinelloidea</taxon>
        <taxon>Coccinellidae</taxon>
        <taxon>Scymninae</taxon>
        <taxon>Scymnini</taxon>
        <taxon>Cryptolaemus</taxon>
    </lineage>
</organism>
<dbReference type="PANTHER" id="PTHR24112">
    <property type="entry name" value="LEUCINE-RICH REPEAT, ISOFORM F-RELATED"/>
    <property type="match status" value="1"/>
</dbReference>
<name>A0ABD2PEL2_9CUCU</name>
<dbReference type="Proteomes" id="UP001516400">
    <property type="component" value="Unassembled WGS sequence"/>
</dbReference>
<feature type="compositionally biased region" description="Acidic residues" evidence="4">
    <location>
        <begin position="27"/>
        <end position="36"/>
    </location>
</feature>
<feature type="compositionally biased region" description="Basic and acidic residues" evidence="4">
    <location>
        <begin position="1"/>
        <end position="13"/>
    </location>
</feature>
<protein>
    <recommendedName>
        <fullName evidence="7">Protein phosphatase 1 regulatory subunit 37</fullName>
    </recommendedName>
</protein>
<dbReference type="EMBL" id="JABFTP020000186">
    <property type="protein sequence ID" value="KAL3289423.1"/>
    <property type="molecule type" value="Genomic_DNA"/>
</dbReference>
<keyword evidence="1" id="KW-0433">Leucine-rich repeat</keyword>
<evidence type="ECO:0000313" key="5">
    <source>
        <dbReference type="EMBL" id="KAL3289423.1"/>
    </source>
</evidence>
<keyword evidence="6" id="KW-1185">Reference proteome</keyword>
<dbReference type="PANTHER" id="PTHR24112:SF9">
    <property type="entry name" value="PROTEIN PHOSPHATASE 1 REGULATORY SUBUNIT 37"/>
    <property type="match status" value="1"/>
</dbReference>
<evidence type="ECO:0000256" key="3">
    <source>
        <dbReference type="ARBA" id="ARBA00038315"/>
    </source>
</evidence>
<keyword evidence="2" id="KW-0677">Repeat</keyword>
<dbReference type="SMART" id="SM00368">
    <property type="entry name" value="LRR_RI"/>
    <property type="match status" value="4"/>
</dbReference>
<evidence type="ECO:0000256" key="4">
    <source>
        <dbReference type="SAM" id="MobiDB-lite"/>
    </source>
</evidence>
<accession>A0ABD2PEL2</accession>
<proteinExistence type="inferred from homology"/>
<dbReference type="AlphaFoldDB" id="A0ABD2PEL2"/>
<evidence type="ECO:0008006" key="7">
    <source>
        <dbReference type="Google" id="ProtNLM"/>
    </source>
</evidence>
<gene>
    <name evidence="5" type="ORF">HHI36_022848</name>
</gene>
<evidence type="ECO:0000256" key="1">
    <source>
        <dbReference type="ARBA" id="ARBA00022614"/>
    </source>
</evidence>
<dbReference type="SUPFAM" id="SSF52047">
    <property type="entry name" value="RNI-like"/>
    <property type="match status" value="1"/>
</dbReference>
<dbReference type="InterPro" id="IPR051279">
    <property type="entry name" value="PP1-Reg/Actin-Interact_Protein"/>
</dbReference>
<reference evidence="5 6" key="1">
    <citation type="journal article" date="2021" name="BMC Biol.">
        <title>Horizontally acquired antibacterial genes associated with adaptive radiation of ladybird beetles.</title>
        <authorList>
            <person name="Li H.S."/>
            <person name="Tang X.F."/>
            <person name="Huang Y.H."/>
            <person name="Xu Z.Y."/>
            <person name="Chen M.L."/>
            <person name="Du X.Y."/>
            <person name="Qiu B.Y."/>
            <person name="Chen P.T."/>
            <person name="Zhang W."/>
            <person name="Slipinski A."/>
            <person name="Escalona H.E."/>
            <person name="Waterhouse R.M."/>
            <person name="Zwick A."/>
            <person name="Pang H."/>
        </authorList>
    </citation>
    <scope>NUCLEOTIDE SEQUENCE [LARGE SCALE GENOMIC DNA]</scope>
    <source>
        <strain evidence="5">SYSU2018</strain>
    </source>
</reference>
<comment type="caution">
    <text evidence="5">The sequence shown here is derived from an EMBL/GenBank/DDBJ whole genome shotgun (WGS) entry which is preliminary data.</text>
</comment>
<evidence type="ECO:0000313" key="6">
    <source>
        <dbReference type="Proteomes" id="UP001516400"/>
    </source>
</evidence>